<dbReference type="RefSeq" id="WP_044044253.1">
    <property type="nucleotide sequence ID" value="NC_021295.1"/>
</dbReference>
<keyword evidence="8" id="KW-0614">Plasmid</keyword>
<name>A0A060PRD1_9BURK</name>
<evidence type="ECO:0000256" key="3">
    <source>
        <dbReference type="ARBA" id="ARBA00022982"/>
    </source>
</evidence>
<keyword evidence="9" id="KW-1185">Reference proteome</keyword>
<comment type="function">
    <text evidence="6">Has a glutathione-disulfide oxidoreductase activity in the presence of NADPH and glutathione reductase. Reduces low molecular weight disulfides and proteins.</text>
</comment>
<dbReference type="PRINTS" id="PR00160">
    <property type="entry name" value="GLUTAREDOXIN"/>
</dbReference>
<dbReference type="GO" id="GO:0015038">
    <property type="term" value="F:glutathione disulfide oxidoreductase activity"/>
    <property type="evidence" value="ECO:0007669"/>
    <property type="project" value="UniProtKB-UniRule"/>
</dbReference>
<dbReference type="NCBIfam" id="TIGR02181">
    <property type="entry name" value="GRX_bact"/>
    <property type="match status" value="1"/>
</dbReference>
<dbReference type="Gene3D" id="3.40.30.10">
    <property type="entry name" value="Glutaredoxin"/>
    <property type="match status" value="1"/>
</dbReference>
<keyword evidence="4" id="KW-1015">Disulfide bond</keyword>
<comment type="similarity">
    <text evidence="1 6">Belongs to the glutaredoxin family.</text>
</comment>
<dbReference type="InterPro" id="IPR002109">
    <property type="entry name" value="Glutaredoxin"/>
</dbReference>
<organism evidence="8 9">
    <name type="scientific">Caballeronia insecticola</name>
    <dbReference type="NCBI Taxonomy" id="758793"/>
    <lineage>
        <taxon>Bacteria</taxon>
        <taxon>Pseudomonadati</taxon>
        <taxon>Pseudomonadota</taxon>
        <taxon>Betaproteobacteria</taxon>
        <taxon>Burkholderiales</taxon>
        <taxon>Burkholderiaceae</taxon>
        <taxon>Caballeronia</taxon>
    </lineage>
</organism>
<dbReference type="Proteomes" id="UP000013966">
    <property type="component" value="Plasmid p2"/>
</dbReference>
<dbReference type="InterPro" id="IPR011767">
    <property type="entry name" value="GLR_AS"/>
</dbReference>
<evidence type="ECO:0000256" key="2">
    <source>
        <dbReference type="ARBA" id="ARBA00022448"/>
    </source>
</evidence>
<dbReference type="KEGG" id="buo:BRPE64_ECDS03120"/>
<evidence type="ECO:0000313" key="8">
    <source>
        <dbReference type="EMBL" id="BAO94194.1"/>
    </source>
</evidence>
<dbReference type="AlphaFoldDB" id="A0A060PRD1"/>
<keyword evidence="2 6" id="KW-0813">Transport</keyword>
<dbReference type="GO" id="GO:0045454">
    <property type="term" value="P:cell redox homeostasis"/>
    <property type="evidence" value="ECO:0007669"/>
    <property type="project" value="InterPro"/>
</dbReference>
<dbReference type="GO" id="GO:0034599">
    <property type="term" value="P:cellular response to oxidative stress"/>
    <property type="evidence" value="ECO:0007669"/>
    <property type="project" value="TreeGrafter"/>
</dbReference>
<reference evidence="8 9" key="1">
    <citation type="journal article" date="2013" name="Genome Announc.">
        <title>Complete Genome Sequence of Burkholderia sp. Strain RPE64, Bacterial Symbiont of the Bean Bug Riptortus pedestris.</title>
        <authorList>
            <person name="Shibata T.F."/>
            <person name="Maeda T."/>
            <person name="Nikoh N."/>
            <person name="Yamaguchi K."/>
            <person name="Oshima K."/>
            <person name="Hattori M."/>
            <person name="Nishiyama T."/>
            <person name="Hasebe M."/>
            <person name="Fukatsu T."/>
            <person name="Kikuchi Y."/>
            <person name="Shigenobu S."/>
        </authorList>
    </citation>
    <scope>NUCLEOTIDE SEQUENCE [LARGE SCALE GENOMIC DNA]</scope>
    <source>
        <plasmid evidence="8 9">p2</plasmid>
    </source>
</reference>
<dbReference type="GO" id="GO:0005737">
    <property type="term" value="C:cytoplasm"/>
    <property type="evidence" value="ECO:0007669"/>
    <property type="project" value="TreeGrafter"/>
</dbReference>
<keyword evidence="5 6" id="KW-0676">Redox-active center</keyword>
<dbReference type="CDD" id="cd03418">
    <property type="entry name" value="GRX_GRXb_1_3_like"/>
    <property type="match status" value="1"/>
</dbReference>
<feature type="domain" description="Glutaredoxin" evidence="7">
    <location>
        <begin position="4"/>
        <end position="64"/>
    </location>
</feature>
<keyword evidence="3 6" id="KW-0249">Electron transport</keyword>
<evidence type="ECO:0000256" key="6">
    <source>
        <dbReference type="RuleBase" id="RU364065"/>
    </source>
</evidence>
<dbReference type="PANTHER" id="PTHR45694">
    <property type="entry name" value="GLUTAREDOXIN 2"/>
    <property type="match status" value="1"/>
</dbReference>
<dbReference type="Pfam" id="PF00462">
    <property type="entry name" value="Glutaredoxin"/>
    <property type="match status" value="1"/>
</dbReference>
<dbReference type="InterPro" id="IPR036249">
    <property type="entry name" value="Thioredoxin-like_sf"/>
</dbReference>
<dbReference type="PROSITE" id="PS51354">
    <property type="entry name" value="GLUTAREDOXIN_2"/>
    <property type="match status" value="1"/>
</dbReference>
<evidence type="ECO:0000259" key="7">
    <source>
        <dbReference type="Pfam" id="PF00462"/>
    </source>
</evidence>
<dbReference type="PANTHER" id="PTHR45694:SF18">
    <property type="entry name" value="GLUTAREDOXIN-1-RELATED"/>
    <property type="match status" value="1"/>
</dbReference>
<dbReference type="PROSITE" id="PS00195">
    <property type="entry name" value="GLUTAREDOXIN_1"/>
    <property type="match status" value="1"/>
</dbReference>
<evidence type="ECO:0000256" key="1">
    <source>
        <dbReference type="ARBA" id="ARBA00007787"/>
    </source>
</evidence>
<dbReference type="HOGENOM" id="CLU_026126_7_3_4"/>
<dbReference type="OrthoDB" id="9814618at2"/>
<proteinExistence type="inferred from homology"/>
<geneLocation type="plasmid" evidence="8 9">
    <name>p2</name>
</geneLocation>
<keyword evidence="6" id="KW-0963">Cytoplasm</keyword>
<gene>
    <name evidence="8" type="ORF">BRPE64_ECDS03120</name>
</gene>
<dbReference type="EMBL" id="AP013062">
    <property type="protein sequence ID" value="BAO94194.1"/>
    <property type="molecule type" value="Genomic_DNA"/>
</dbReference>
<dbReference type="InterPro" id="IPR014025">
    <property type="entry name" value="Glutaredoxin_subgr"/>
</dbReference>
<evidence type="ECO:0000256" key="5">
    <source>
        <dbReference type="ARBA" id="ARBA00023284"/>
    </source>
</evidence>
<evidence type="ECO:0000313" key="9">
    <source>
        <dbReference type="Proteomes" id="UP000013966"/>
    </source>
</evidence>
<accession>A0A060PRD1</accession>
<dbReference type="InterPro" id="IPR011900">
    <property type="entry name" value="GRX_bact"/>
</dbReference>
<dbReference type="SUPFAM" id="SSF52833">
    <property type="entry name" value="Thioredoxin-like"/>
    <property type="match status" value="1"/>
</dbReference>
<sequence length="87" mass="9896">MAKVTMYSQQVCPFCDRAERLLRSRGVDVIEKIMVDTDREQRALMVQRTGRRTVPQIYVEDTHVGGFDDLVALDREGGLLALLDEKA</sequence>
<reference evidence="8 9" key="2">
    <citation type="journal article" date="2018" name="Int. J. Syst. Evol. Microbiol.">
        <title>Burkholderia insecticola sp. nov., a gut symbiotic bacterium of the bean bug Riptortus pedestris.</title>
        <authorList>
            <person name="Takeshita K."/>
            <person name="Tamaki H."/>
            <person name="Ohbayashi T."/>
            <person name="Meng X.-Y."/>
            <person name="Sone T."/>
            <person name="Mitani Y."/>
            <person name="Peeters C."/>
            <person name="Kikuchi Y."/>
            <person name="Vandamme P."/>
        </authorList>
    </citation>
    <scope>NUCLEOTIDE SEQUENCE [LARGE SCALE GENOMIC DNA]</scope>
    <source>
        <strain evidence="8">RPE64</strain>
        <plasmid evidence="8 9">p2</plasmid>
    </source>
</reference>
<evidence type="ECO:0000256" key="4">
    <source>
        <dbReference type="ARBA" id="ARBA00023157"/>
    </source>
</evidence>
<protein>
    <recommendedName>
        <fullName evidence="6">Glutaredoxin</fullName>
    </recommendedName>
</protein>